<accession>A0ABR0BIL2</accession>
<proteinExistence type="predicted"/>
<gene>
    <name evidence="2" type="ORF">Purlil1_11801</name>
</gene>
<dbReference type="EMBL" id="JAWRVI010000078">
    <property type="protein sequence ID" value="KAK4078863.1"/>
    <property type="molecule type" value="Genomic_DNA"/>
</dbReference>
<protein>
    <submittedName>
        <fullName evidence="2">Uncharacterized protein</fullName>
    </submittedName>
</protein>
<evidence type="ECO:0000313" key="3">
    <source>
        <dbReference type="Proteomes" id="UP001287286"/>
    </source>
</evidence>
<comment type="caution">
    <text evidence="2">The sequence shown here is derived from an EMBL/GenBank/DDBJ whole genome shotgun (WGS) entry which is preliminary data.</text>
</comment>
<name>A0ABR0BIL2_PURLI</name>
<dbReference type="Proteomes" id="UP001287286">
    <property type="component" value="Unassembled WGS sequence"/>
</dbReference>
<feature type="region of interest" description="Disordered" evidence="1">
    <location>
        <begin position="114"/>
        <end position="145"/>
    </location>
</feature>
<reference evidence="2 3" key="1">
    <citation type="journal article" date="2024" name="Microbiol. Resour. Announc.">
        <title>Genome annotations for the ascomycete fungi Trichoderma harzianum, Trichoderma aggressivum, and Purpureocillium lilacinum.</title>
        <authorList>
            <person name="Beijen E.P.W."/>
            <person name="Ohm R.A."/>
        </authorList>
    </citation>
    <scope>NUCLEOTIDE SEQUENCE [LARGE SCALE GENOMIC DNA]</scope>
    <source>
        <strain evidence="2 3">CBS 150709</strain>
    </source>
</reference>
<evidence type="ECO:0000313" key="2">
    <source>
        <dbReference type="EMBL" id="KAK4078863.1"/>
    </source>
</evidence>
<keyword evidence="3" id="KW-1185">Reference proteome</keyword>
<feature type="compositionally biased region" description="Polar residues" evidence="1">
    <location>
        <begin position="124"/>
        <end position="138"/>
    </location>
</feature>
<evidence type="ECO:0000256" key="1">
    <source>
        <dbReference type="SAM" id="MobiDB-lite"/>
    </source>
</evidence>
<sequence length="145" mass="16159">MSAAREQRGIQHGLPSLDSIWTLPLLATSDPGFDFEKIFFTPTSTNPGSLQYHESPQSMAMDHWSPFGNGFNNLARDNPFADCLDELDWMTTHLTGLEESSWHVTGYHDEKDVRGPGDYIGASRRTTPGEQKQSTNTECMARPAP</sequence>
<organism evidence="2 3">
    <name type="scientific">Purpureocillium lilacinum</name>
    <name type="common">Paecilomyces lilacinus</name>
    <dbReference type="NCBI Taxonomy" id="33203"/>
    <lineage>
        <taxon>Eukaryota</taxon>
        <taxon>Fungi</taxon>
        <taxon>Dikarya</taxon>
        <taxon>Ascomycota</taxon>
        <taxon>Pezizomycotina</taxon>
        <taxon>Sordariomycetes</taxon>
        <taxon>Hypocreomycetidae</taxon>
        <taxon>Hypocreales</taxon>
        <taxon>Ophiocordycipitaceae</taxon>
        <taxon>Purpureocillium</taxon>
    </lineage>
</organism>